<gene>
    <name evidence="1" type="ORF">Ae201684_018403</name>
</gene>
<comment type="caution">
    <text evidence="1">The sequence shown here is derived from an EMBL/GenBank/DDBJ whole genome shotgun (WGS) entry which is preliminary data.</text>
</comment>
<dbReference type="VEuPathDB" id="FungiDB:AeMF1_016434"/>
<organism evidence="1 2">
    <name type="scientific">Aphanomyces euteiches</name>
    <dbReference type="NCBI Taxonomy" id="100861"/>
    <lineage>
        <taxon>Eukaryota</taxon>
        <taxon>Sar</taxon>
        <taxon>Stramenopiles</taxon>
        <taxon>Oomycota</taxon>
        <taxon>Saprolegniomycetes</taxon>
        <taxon>Saprolegniales</taxon>
        <taxon>Verrucalvaceae</taxon>
        <taxon>Aphanomyces</taxon>
    </lineage>
</organism>
<dbReference type="InterPro" id="IPR012337">
    <property type="entry name" value="RNaseH-like_sf"/>
</dbReference>
<dbReference type="Proteomes" id="UP000481153">
    <property type="component" value="Unassembled WGS sequence"/>
</dbReference>
<protein>
    <recommendedName>
        <fullName evidence="3">DUF659 domain-containing protein</fullName>
    </recommendedName>
</protein>
<sequence>MNDKTRMTSDAHLEFMVFVLESYGKSWSNVVALIGDNCSTNIALARKAAVSFIGCASHRFNLAVKDILANREPLLAKINRIMLKLQDLVPAAQLRQFTSLQARPRNATLWISTFMMIQRCMQIKDFLPLLGNSDIMEMLPGPHQQPHDDAAVEFY</sequence>
<dbReference type="SUPFAM" id="SSF53098">
    <property type="entry name" value="Ribonuclease H-like"/>
    <property type="match status" value="1"/>
</dbReference>
<dbReference type="EMBL" id="VJMJ01000333">
    <property type="protein sequence ID" value="KAF0722460.1"/>
    <property type="molecule type" value="Genomic_DNA"/>
</dbReference>
<proteinExistence type="predicted"/>
<evidence type="ECO:0000313" key="2">
    <source>
        <dbReference type="Proteomes" id="UP000481153"/>
    </source>
</evidence>
<accession>A0A6G0W5K1</accession>
<reference evidence="1 2" key="1">
    <citation type="submission" date="2019-07" db="EMBL/GenBank/DDBJ databases">
        <title>Genomics analysis of Aphanomyces spp. identifies a new class of oomycete effector associated with host adaptation.</title>
        <authorList>
            <person name="Gaulin E."/>
        </authorList>
    </citation>
    <scope>NUCLEOTIDE SEQUENCE [LARGE SCALE GENOMIC DNA]</scope>
    <source>
        <strain evidence="1 2">ATCC 201684</strain>
    </source>
</reference>
<evidence type="ECO:0008006" key="3">
    <source>
        <dbReference type="Google" id="ProtNLM"/>
    </source>
</evidence>
<dbReference type="PANTHER" id="PTHR40866">
    <property type="entry name" value="BED-TYPE DOMAIN-CONTAINING PROTEIN"/>
    <property type="match status" value="1"/>
</dbReference>
<name>A0A6G0W5K1_9STRA</name>
<dbReference type="PANTHER" id="PTHR40866:SF1">
    <property type="entry name" value="BED-TYPE DOMAIN-CONTAINING PROTEIN"/>
    <property type="match status" value="1"/>
</dbReference>
<dbReference type="AlphaFoldDB" id="A0A6G0W5K1"/>
<keyword evidence="2" id="KW-1185">Reference proteome</keyword>
<evidence type="ECO:0000313" key="1">
    <source>
        <dbReference type="EMBL" id="KAF0722460.1"/>
    </source>
</evidence>